<dbReference type="Gene3D" id="3.40.50.300">
    <property type="entry name" value="P-loop containing nucleotide triphosphate hydrolases"/>
    <property type="match status" value="1"/>
</dbReference>
<name>A0A9D1PFA5_9FIRM</name>
<keyword evidence="5 11" id="KW-0067">ATP-binding</keyword>
<dbReference type="InterPro" id="IPR003593">
    <property type="entry name" value="AAA+_ATPase"/>
</dbReference>
<evidence type="ECO:0000256" key="4">
    <source>
        <dbReference type="ARBA" id="ARBA00022741"/>
    </source>
</evidence>
<dbReference type="GO" id="GO:0016887">
    <property type="term" value="F:ATP hydrolysis activity"/>
    <property type="evidence" value="ECO:0007669"/>
    <property type="project" value="InterPro"/>
</dbReference>
<dbReference type="GO" id="GO:0005524">
    <property type="term" value="F:ATP binding"/>
    <property type="evidence" value="ECO:0007669"/>
    <property type="project" value="UniProtKB-KW"/>
</dbReference>
<dbReference type="PANTHER" id="PTHR43394:SF1">
    <property type="entry name" value="ATP-BINDING CASSETTE SUB-FAMILY B MEMBER 10, MITOCHONDRIAL"/>
    <property type="match status" value="1"/>
</dbReference>
<evidence type="ECO:0000256" key="7">
    <source>
        <dbReference type="ARBA" id="ARBA00023136"/>
    </source>
</evidence>
<dbReference type="SMART" id="SM00382">
    <property type="entry name" value="AAA"/>
    <property type="match status" value="1"/>
</dbReference>
<reference evidence="11" key="1">
    <citation type="journal article" date="2021" name="PeerJ">
        <title>Extensive microbial diversity within the chicken gut microbiome revealed by metagenomics and culture.</title>
        <authorList>
            <person name="Gilroy R."/>
            <person name="Ravi A."/>
            <person name="Getino M."/>
            <person name="Pursley I."/>
            <person name="Horton D.L."/>
            <person name="Alikhan N.F."/>
            <person name="Baker D."/>
            <person name="Gharbi K."/>
            <person name="Hall N."/>
            <person name="Watson M."/>
            <person name="Adriaenssens E.M."/>
            <person name="Foster-Nyarko E."/>
            <person name="Jarju S."/>
            <person name="Secka A."/>
            <person name="Antonio M."/>
            <person name="Oren A."/>
            <person name="Chaudhuri R.R."/>
            <person name="La Ragione R."/>
            <person name="Hildebrand F."/>
            <person name="Pallen M.J."/>
        </authorList>
    </citation>
    <scope>NUCLEOTIDE SEQUENCE</scope>
    <source>
        <strain evidence="11">CHK195-9823</strain>
    </source>
</reference>
<feature type="transmembrane region" description="Helical" evidence="8">
    <location>
        <begin position="34"/>
        <end position="54"/>
    </location>
</feature>
<dbReference type="SUPFAM" id="SSF52540">
    <property type="entry name" value="P-loop containing nucleoside triphosphate hydrolases"/>
    <property type="match status" value="1"/>
</dbReference>
<dbReference type="Pfam" id="PF00664">
    <property type="entry name" value="ABC_membrane"/>
    <property type="match status" value="1"/>
</dbReference>
<evidence type="ECO:0000256" key="1">
    <source>
        <dbReference type="ARBA" id="ARBA00004651"/>
    </source>
</evidence>
<dbReference type="FunFam" id="3.40.50.300:FF:000287">
    <property type="entry name" value="Multidrug ABC transporter ATP-binding protein"/>
    <property type="match status" value="1"/>
</dbReference>
<dbReference type="InterPro" id="IPR011527">
    <property type="entry name" value="ABC1_TM_dom"/>
</dbReference>
<dbReference type="PANTHER" id="PTHR43394">
    <property type="entry name" value="ATP-DEPENDENT PERMEASE MDL1, MITOCHONDRIAL"/>
    <property type="match status" value="1"/>
</dbReference>
<comment type="subcellular location">
    <subcellularLocation>
        <location evidence="1">Cell membrane</location>
        <topology evidence="1">Multi-pass membrane protein</topology>
    </subcellularLocation>
</comment>
<protein>
    <submittedName>
        <fullName evidence="11">ABC transporter ATP-binding protein/permease</fullName>
    </submittedName>
</protein>
<dbReference type="CDD" id="cd18547">
    <property type="entry name" value="ABC_6TM_Tm288_like"/>
    <property type="match status" value="1"/>
</dbReference>
<dbReference type="InterPro" id="IPR017871">
    <property type="entry name" value="ABC_transporter-like_CS"/>
</dbReference>
<evidence type="ECO:0000313" key="12">
    <source>
        <dbReference type="Proteomes" id="UP000886814"/>
    </source>
</evidence>
<organism evidence="11 12">
    <name type="scientific">Candidatus Blautia stercorigallinarum</name>
    <dbReference type="NCBI Taxonomy" id="2838501"/>
    <lineage>
        <taxon>Bacteria</taxon>
        <taxon>Bacillati</taxon>
        <taxon>Bacillota</taxon>
        <taxon>Clostridia</taxon>
        <taxon>Lachnospirales</taxon>
        <taxon>Lachnospiraceae</taxon>
        <taxon>Blautia</taxon>
    </lineage>
</organism>
<dbReference type="InterPro" id="IPR036640">
    <property type="entry name" value="ABC1_TM_sf"/>
</dbReference>
<gene>
    <name evidence="11" type="ORF">H9747_12890</name>
</gene>
<dbReference type="SUPFAM" id="SSF90123">
    <property type="entry name" value="ABC transporter transmembrane region"/>
    <property type="match status" value="1"/>
</dbReference>
<dbReference type="PROSITE" id="PS50929">
    <property type="entry name" value="ABC_TM1F"/>
    <property type="match status" value="1"/>
</dbReference>
<evidence type="ECO:0000256" key="6">
    <source>
        <dbReference type="ARBA" id="ARBA00022989"/>
    </source>
</evidence>
<comment type="caution">
    <text evidence="11">The sequence shown here is derived from an EMBL/GenBank/DDBJ whole genome shotgun (WGS) entry which is preliminary data.</text>
</comment>
<feature type="domain" description="ABC transmembrane type-1" evidence="10">
    <location>
        <begin position="43"/>
        <end position="340"/>
    </location>
</feature>
<sequence length="661" mass="73488">MKYTGRSILPRIRRGTSLENKKKNIVGRLLKTMLGFYPVMLPATIACIVFNAVVSSIPSVFMQNIIAVIENNWQEGDWGAVGGQILRLVSILAVFYILSLAAGFTFNQLMAIMTQGTLKKMREKMFGKMQRLPIKYFDTNDHGDIMSYYTNDIDTLRQMISQSFPQLLISGITVLTIFGIMVYYCLWLTLVVVLGVVVMTVLIKKVGGGSAKFFVKQQNALGKVEGFIEEMMYGQKVIKVFCHEEESEADFDRYNDILFEESRKANQYANILGPILNNIGNILYVLVAITGGILLTLNVPNVSVSGIPIGISIVVPFLNMTKQFAGNIGQVSHQVNAVVMGIAGTERIFRLMDQEPEQDQGYVTLVNVREKPPKSQAGADDQQSGQGEVFFEESEERTGLWAWKHPHRKSGTVTYTRLEGDVRLHNVDFGYEPGKTVLHNISLYAKPGQKVAFVGATGAGKTTITNLLNRFYDIADGKIRYDGININKIRKSDLRRSLGIVLQDTNLFTGSVMENIRYGKLDATDEECIAAAKLAGADDFITRLPEGYDTLLTENGANLSQGQRQLLSIARAAVADPPVMILDEATSSIDTRTEAIVQRGMDALMKGRTVFVIAHRLSTVKNSDVIIVLDHGRIIEKGNHQELLEKKGQYYQLYTGAFELE</sequence>
<dbReference type="PROSITE" id="PS00211">
    <property type="entry name" value="ABC_TRANSPORTER_1"/>
    <property type="match status" value="1"/>
</dbReference>
<feature type="domain" description="ABC transporter" evidence="9">
    <location>
        <begin position="422"/>
        <end position="656"/>
    </location>
</feature>
<reference evidence="11" key="2">
    <citation type="submission" date="2021-04" db="EMBL/GenBank/DDBJ databases">
        <authorList>
            <person name="Gilroy R."/>
        </authorList>
    </citation>
    <scope>NUCLEOTIDE SEQUENCE</scope>
    <source>
        <strain evidence="11">CHK195-9823</strain>
    </source>
</reference>
<evidence type="ECO:0000256" key="2">
    <source>
        <dbReference type="ARBA" id="ARBA00022448"/>
    </source>
</evidence>
<keyword evidence="2" id="KW-0813">Transport</keyword>
<dbReference type="InterPro" id="IPR003439">
    <property type="entry name" value="ABC_transporter-like_ATP-bd"/>
</dbReference>
<dbReference type="InterPro" id="IPR027417">
    <property type="entry name" value="P-loop_NTPase"/>
</dbReference>
<dbReference type="EMBL" id="DXIQ01000090">
    <property type="protein sequence ID" value="HIV39866.1"/>
    <property type="molecule type" value="Genomic_DNA"/>
</dbReference>
<dbReference type="Pfam" id="PF00005">
    <property type="entry name" value="ABC_tran"/>
    <property type="match status" value="1"/>
</dbReference>
<evidence type="ECO:0000259" key="10">
    <source>
        <dbReference type="PROSITE" id="PS50929"/>
    </source>
</evidence>
<evidence type="ECO:0000256" key="8">
    <source>
        <dbReference type="SAM" id="Phobius"/>
    </source>
</evidence>
<dbReference type="GO" id="GO:0015421">
    <property type="term" value="F:ABC-type oligopeptide transporter activity"/>
    <property type="evidence" value="ECO:0007669"/>
    <property type="project" value="TreeGrafter"/>
</dbReference>
<feature type="transmembrane region" description="Helical" evidence="8">
    <location>
        <begin position="271"/>
        <end position="295"/>
    </location>
</feature>
<evidence type="ECO:0000313" key="11">
    <source>
        <dbReference type="EMBL" id="HIV39866.1"/>
    </source>
</evidence>
<dbReference type="Proteomes" id="UP000886814">
    <property type="component" value="Unassembled WGS sequence"/>
</dbReference>
<proteinExistence type="predicted"/>
<dbReference type="PROSITE" id="PS50893">
    <property type="entry name" value="ABC_TRANSPORTER_2"/>
    <property type="match status" value="1"/>
</dbReference>
<dbReference type="Gene3D" id="1.20.1560.10">
    <property type="entry name" value="ABC transporter type 1, transmembrane domain"/>
    <property type="match status" value="1"/>
</dbReference>
<feature type="transmembrane region" description="Helical" evidence="8">
    <location>
        <begin position="85"/>
        <end position="112"/>
    </location>
</feature>
<keyword evidence="7 8" id="KW-0472">Membrane</keyword>
<dbReference type="AlphaFoldDB" id="A0A9D1PFA5"/>
<accession>A0A9D1PFA5</accession>
<dbReference type="InterPro" id="IPR039421">
    <property type="entry name" value="Type_1_exporter"/>
</dbReference>
<feature type="transmembrane region" description="Helical" evidence="8">
    <location>
        <begin position="190"/>
        <end position="207"/>
    </location>
</feature>
<evidence type="ECO:0000259" key="9">
    <source>
        <dbReference type="PROSITE" id="PS50893"/>
    </source>
</evidence>
<dbReference type="GO" id="GO:0005886">
    <property type="term" value="C:plasma membrane"/>
    <property type="evidence" value="ECO:0007669"/>
    <property type="project" value="UniProtKB-SubCell"/>
</dbReference>
<evidence type="ECO:0000256" key="3">
    <source>
        <dbReference type="ARBA" id="ARBA00022692"/>
    </source>
</evidence>
<keyword evidence="6 8" id="KW-1133">Transmembrane helix</keyword>
<evidence type="ECO:0000256" key="5">
    <source>
        <dbReference type="ARBA" id="ARBA00022840"/>
    </source>
</evidence>
<keyword evidence="4" id="KW-0547">Nucleotide-binding</keyword>
<dbReference type="CDD" id="cd03254">
    <property type="entry name" value="ABCC_Glucan_exporter_like"/>
    <property type="match status" value="1"/>
</dbReference>
<keyword evidence="3 8" id="KW-0812">Transmembrane</keyword>
<feature type="transmembrane region" description="Helical" evidence="8">
    <location>
        <begin position="167"/>
        <end position="184"/>
    </location>
</feature>